<name>A0ABT0YVE4_9BURK</name>
<dbReference type="InterPro" id="IPR000835">
    <property type="entry name" value="HTH_MarR-typ"/>
</dbReference>
<gene>
    <name evidence="2" type="ORF">M8A51_24585</name>
</gene>
<dbReference type="RefSeq" id="WP_251781266.1">
    <property type="nucleotide sequence ID" value="NZ_JAMKFE010000022.1"/>
</dbReference>
<dbReference type="SUPFAM" id="SSF46785">
    <property type="entry name" value="Winged helix' DNA-binding domain"/>
    <property type="match status" value="1"/>
</dbReference>
<keyword evidence="3" id="KW-1185">Reference proteome</keyword>
<dbReference type="PANTHER" id="PTHR33164">
    <property type="entry name" value="TRANSCRIPTIONAL REGULATOR, MARR FAMILY"/>
    <property type="match status" value="1"/>
</dbReference>
<protein>
    <submittedName>
        <fullName evidence="2">MarR family transcriptional regulator</fullName>
    </submittedName>
</protein>
<evidence type="ECO:0000313" key="2">
    <source>
        <dbReference type="EMBL" id="MCM5682722.1"/>
    </source>
</evidence>
<feature type="domain" description="HTH marR-type" evidence="1">
    <location>
        <begin position="16"/>
        <end position="150"/>
    </location>
</feature>
<dbReference type="PANTHER" id="PTHR33164:SF43">
    <property type="entry name" value="HTH-TYPE TRANSCRIPTIONAL REPRESSOR YETL"/>
    <property type="match status" value="1"/>
</dbReference>
<dbReference type="Gene3D" id="1.10.10.10">
    <property type="entry name" value="Winged helix-like DNA-binding domain superfamily/Winged helix DNA-binding domain"/>
    <property type="match status" value="1"/>
</dbReference>
<dbReference type="Pfam" id="PF12802">
    <property type="entry name" value="MarR_2"/>
    <property type="match status" value="1"/>
</dbReference>
<dbReference type="Proteomes" id="UP001165541">
    <property type="component" value="Unassembled WGS sequence"/>
</dbReference>
<evidence type="ECO:0000313" key="3">
    <source>
        <dbReference type="Proteomes" id="UP001165541"/>
    </source>
</evidence>
<comment type="caution">
    <text evidence="2">The sequence shown here is derived from an EMBL/GenBank/DDBJ whole genome shotgun (WGS) entry which is preliminary data.</text>
</comment>
<proteinExistence type="predicted"/>
<dbReference type="PROSITE" id="PS50995">
    <property type="entry name" value="HTH_MARR_2"/>
    <property type="match status" value="1"/>
</dbReference>
<reference evidence="2" key="1">
    <citation type="submission" date="2022-05" db="EMBL/GenBank/DDBJ databases">
        <title>Schlegelella sp. nov., isolated from mangrove soil.</title>
        <authorList>
            <person name="Liu Y."/>
            <person name="Ge X."/>
            <person name="Liu W."/>
        </authorList>
    </citation>
    <scope>NUCLEOTIDE SEQUENCE</scope>
    <source>
        <strain evidence="2">S2-27</strain>
    </source>
</reference>
<dbReference type="InterPro" id="IPR036388">
    <property type="entry name" value="WH-like_DNA-bd_sf"/>
</dbReference>
<sequence>MRKSVDNVNGKVAADPGTLLDAVQAVAHLVRSRQLQALRGGQEGLTPLETRVLFYFAHHPGSSLRELTEHSGRDKGQLGRLVGGLREHGWLRAESDEVDRRVTRFFLTDEALKQQQSMLKQRRLLADAAVQGLSAAERQQLAALLEQVRANLEKVG</sequence>
<dbReference type="EMBL" id="JAMKFE010000022">
    <property type="protein sequence ID" value="MCM5682722.1"/>
    <property type="molecule type" value="Genomic_DNA"/>
</dbReference>
<organism evidence="2 3">
    <name type="scientific">Caldimonas mangrovi</name>
    <dbReference type="NCBI Taxonomy" id="2944811"/>
    <lineage>
        <taxon>Bacteria</taxon>
        <taxon>Pseudomonadati</taxon>
        <taxon>Pseudomonadota</taxon>
        <taxon>Betaproteobacteria</taxon>
        <taxon>Burkholderiales</taxon>
        <taxon>Sphaerotilaceae</taxon>
        <taxon>Caldimonas</taxon>
    </lineage>
</organism>
<accession>A0ABT0YVE4</accession>
<evidence type="ECO:0000259" key="1">
    <source>
        <dbReference type="PROSITE" id="PS50995"/>
    </source>
</evidence>
<dbReference type="InterPro" id="IPR039422">
    <property type="entry name" value="MarR/SlyA-like"/>
</dbReference>
<dbReference type="SMART" id="SM00347">
    <property type="entry name" value="HTH_MARR"/>
    <property type="match status" value="1"/>
</dbReference>
<dbReference type="InterPro" id="IPR036390">
    <property type="entry name" value="WH_DNA-bd_sf"/>
</dbReference>